<evidence type="ECO:0000313" key="4">
    <source>
        <dbReference type="Proteomes" id="UP000487268"/>
    </source>
</evidence>
<dbReference type="Pfam" id="PF11887">
    <property type="entry name" value="Mce4_CUP1"/>
    <property type="match status" value="1"/>
</dbReference>
<dbReference type="InterPro" id="IPR003399">
    <property type="entry name" value="Mce/MlaD"/>
</dbReference>
<keyword evidence="4" id="KW-1185">Reference proteome</keyword>
<dbReference type="OrthoDB" id="4516955at2"/>
<dbReference type="AlphaFoldDB" id="A0A7K0BSB0"/>
<dbReference type="InterPro" id="IPR052336">
    <property type="entry name" value="MlaD_Phospholipid_Transporter"/>
</dbReference>
<dbReference type="Proteomes" id="UP000487268">
    <property type="component" value="Unassembled WGS sequence"/>
</dbReference>
<accession>A0A7K0BSB0</accession>
<dbReference type="InterPro" id="IPR005693">
    <property type="entry name" value="Mce"/>
</dbReference>
<evidence type="ECO:0008006" key="5">
    <source>
        <dbReference type="Google" id="ProtNLM"/>
    </source>
</evidence>
<sequence length="326" mass="34672">MLTRLRVAVTVLGLALAAAVAATVLVVLRPPAGTHVTAYFGEAIGVYAGSDVRILGIKVGRIDSVRAEGTKVKVTLTVKHGVDIPAGARAVAVAPSLVADRYIQLTPAYTAGARLTSGTTIPVERTATPMELDKVYDSLKKLATDLGPQGLNKDGALSGAIDTGAKNLDGNGRALRDTVQRFGQAAKTLTGSQQDLFATIDNLQKFTTMLKNNDGQVRQAEQQLASVSAFLAEDRHNLGEALKELAVALGRVERFVRENRAVLKTNVTKLASITRTLVDQRRSLAEALDVQPLNVGNLLNSYDPRTKTLMGRGNLNELFPLPGGTR</sequence>
<comment type="caution">
    <text evidence="3">The sequence shown here is derived from an EMBL/GenBank/DDBJ whole genome shotgun (WGS) entry which is preliminary data.</text>
</comment>
<dbReference type="EMBL" id="WEGH01000001">
    <property type="protein sequence ID" value="MQY04059.1"/>
    <property type="molecule type" value="Genomic_DNA"/>
</dbReference>
<dbReference type="PANTHER" id="PTHR33371:SF4">
    <property type="entry name" value="INTERMEMBRANE PHOSPHOLIPID TRANSPORT SYSTEM BINDING PROTEIN MLAD"/>
    <property type="match status" value="1"/>
</dbReference>
<evidence type="ECO:0000259" key="1">
    <source>
        <dbReference type="Pfam" id="PF02470"/>
    </source>
</evidence>
<evidence type="ECO:0000259" key="2">
    <source>
        <dbReference type="Pfam" id="PF11887"/>
    </source>
</evidence>
<dbReference type="PANTHER" id="PTHR33371">
    <property type="entry name" value="INTERMEMBRANE PHOSPHOLIPID TRANSPORT SYSTEM BINDING PROTEIN MLAD-RELATED"/>
    <property type="match status" value="1"/>
</dbReference>
<feature type="domain" description="Mce/MlaD" evidence="1">
    <location>
        <begin position="33"/>
        <end position="107"/>
    </location>
</feature>
<dbReference type="GO" id="GO:0005576">
    <property type="term" value="C:extracellular region"/>
    <property type="evidence" value="ECO:0007669"/>
    <property type="project" value="TreeGrafter"/>
</dbReference>
<feature type="domain" description="Mammalian cell entry C-terminal" evidence="2">
    <location>
        <begin position="113"/>
        <end position="284"/>
    </location>
</feature>
<gene>
    <name evidence="3" type="ORF">ACRB68_21080</name>
</gene>
<name>A0A7K0BSB0_9ACTN</name>
<dbReference type="NCBIfam" id="TIGR00996">
    <property type="entry name" value="Mtu_fam_mce"/>
    <property type="match status" value="1"/>
</dbReference>
<reference evidence="3 4" key="1">
    <citation type="submission" date="2019-10" db="EMBL/GenBank/DDBJ databases">
        <title>Actinomadura rubteroloni sp. nov. and Actinomadura macrotermitis sp. nov., isolated from the gut of fungus growing-termite Macrotermes natalensis.</title>
        <authorList>
            <person name="Benndorf R."/>
            <person name="Martin K."/>
            <person name="Kuefner M."/>
            <person name="De Beer W."/>
            <person name="Kaster A.-K."/>
            <person name="Vollmers J."/>
            <person name="Poulsen M."/>
            <person name="Beemelmanns C."/>
        </authorList>
    </citation>
    <scope>NUCLEOTIDE SEQUENCE [LARGE SCALE GENOMIC DNA]</scope>
    <source>
        <strain evidence="3 4">RB68</strain>
    </source>
</reference>
<protein>
    <recommendedName>
        <fullName evidence="5">MCE family protein</fullName>
    </recommendedName>
</protein>
<organism evidence="3 4">
    <name type="scientific">Actinomadura macrotermitis</name>
    <dbReference type="NCBI Taxonomy" id="2585200"/>
    <lineage>
        <taxon>Bacteria</taxon>
        <taxon>Bacillati</taxon>
        <taxon>Actinomycetota</taxon>
        <taxon>Actinomycetes</taxon>
        <taxon>Streptosporangiales</taxon>
        <taxon>Thermomonosporaceae</taxon>
        <taxon>Actinomadura</taxon>
    </lineage>
</organism>
<evidence type="ECO:0000313" key="3">
    <source>
        <dbReference type="EMBL" id="MQY04059.1"/>
    </source>
</evidence>
<dbReference type="InterPro" id="IPR024516">
    <property type="entry name" value="Mce_C"/>
</dbReference>
<dbReference type="RefSeq" id="WP_153532533.1">
    <property type="nucleotide sequence ID" value="NZ_WEGH01000001.1"/>
</dbReference>
<proteinExistence type="predicted"/>
<dbReference type="Pfam" id="PF02470">
    <property type="entry name" value="MlaD"/>
    <property type="match status" value="1"/>
</dbReference>